<keyword evidence="1" id="KW-0732">Signal</keyword>
<sequence length="390" mass="43759">MTVIQKLMSGLVMTLICAGIKCGAQRGPGRSNHLSKLFLHSFKPTTTEAPLSGAMMSNVLPSPAAPISALFVDGKRDVDMSDKDEKERQLDTLGGIYAFDYRPPRSVDEYEEAPEYYSADEDETDQQKRGFDTLGHMQLHGYKRGFDTLGNMQLHGYKRGLDTLGNMQLHSYYKRGFDTLGNMQLHSYYKRRPFDTLGGSRLHSGYKRFLSSLGGTNIHSYKRSIDDQPEDKRFLSTLGGNYIHSGFNRLADKRRYLSTLGGTNIYNYKRGLDSLGGANLHGAFKRYLSSLGGTHIHDYGMKRTLPSFGEVNKHGGFNMAGDVEANPEIYPFEVEDKDGNLNDETNEGDDVLDKRSLDTLGGFGLHRYRRSDAKVQNKNAAIKFENMHDT</sequence>
<keyword evidence="3" id="KW-1185">Reference proteome</keyword>
<accession>A0A9D4HZQ5</accession>
<proteinExistence type="predicted"/>
<evidence type="ECO:0000313" key="2">
    <source>
        <dbReference type="EMBL" id="KAH3741310.1"/>
    </source>
</evidence>
<feature type="chain" id="PRO_5039666341" evidence="1">
    <location>
        <begin position="25"/>
        <end position="390"/>
    </location>
</feature>
<organism evidence="2 3">
    <name type="scientific">Dreissena polymorpha</name>
    <name type="common">Zebra mussel</name>
    <name type="synonym">Mytilus polymorpha</name>
    <dbReference type="NCBI Taxonomy" id="45954"/>
    <lineage>
        <taxon>Eukaryota</taxon>
        <taxon>Metazoa</taxon>
        <taxon>Spiralia</taxon>
        <taxon>Lophotrochozoa</taxon>
        <taxon>Mollusca</taxon>
        <taxon>Bivalvia</taxon>
        <taxon>Autobranchia</taxon>
        <taxon>Heteroconchia</taxon>
        <taxon>Euheterodonta</taxon>
        <taxon>Imparidentia</taxon>
        <taxon>Neoheterodontei</taxon>
        <taxon>Myida</taxon>
        <taxon>Dreissenoidea</taxon>
        <taxon>Dreissenidae</taxon>
        <taxon>Dreissena</taxon>
    </lineage>
</organism>
<dbReference type="Proteomes" id="UP000828390">
    <property type="component" value="Unassembled WGS sequence"/>
</dbReference>
<dbReference type="OrthoDB" id="6093641at2759"/>
<dbReference type="EMBL" id="JAIWYP010000011">
    <property type="protein sequence ID" value="KAH3741310.1"/>
    <property type="molecule type" value="Genomic_DNA"/>
</dbReference>
<evidence type="ECO:0000313" key="3">
    <source>
        <dbReference type="Proteomes" id="UP000828390"/>
    </source>
</evidence>
<name>A0A9D4HZQ5_DREPO</name>
<reference evidence="2" key="2">
    <citation type="submission" date="2020-11" db="EMBL/GenBank/DDBJ databases">
        <authorList>
            <person name="McCartney M.A."/>
            <person name="Auch B."/>
            <person name="Kono T."/>
            <person name="Mallez S."/>
            <person name="Becker A."/>
            <person name="Gohl D.M."/>
            <person name="Silverstein K.A.T."/>
            <person name="Koren S."/>
            <person name="Bechman K.B."/>
            <person name="Herman A."/>
            <person name="Abrahante J.E."/>
            <person name="Garbe J."/>
        </authorList>
    </citation>
    <scope>NUCLEOTIDE SEQUENCE</scope>
    <source>
        <strain evidence="2">Duluth1</strain>
        <tissue evidence="2">Whole animal</tissue>
    </source>
</reference>
<protein>
    <submittedName>
        <fullName evidence="2">Uncharacterized protein</fullName>
    </submittedName>
</protein>
<gene>
    <name evidence="2" type="ORF">DPMN_048033</name>
</gene>
<evidence type="ECO:0000256" key="1">
    <source>
        <dbReference type="SAM" id="SignalP"/>
    </source>
</evidence>
<reference evidence="2" key="1">
    <citation type="journal article" date="2019" name="bioRxiv">
        <title>The Genome of the Zebra Mussel, Dreissena polymorpha: A Resource for Invasive Species Research.</title>
        <authorList>
            <person name="McCartney M.A."/>
            <person name="Auch B."/>
            <person name="Kono T."/>
            <person name="Mallez S."/>
            <person name="Zhang Y."/>
            <person name="Obille A."/>
            <person name="Becker A."/>
            <person name="Abrahante J.E."/>
            <person name="Garbe J."/>
            <person name="Badalamenti J.P."/>
            <person name="Herman A."/>
            <person name="Mangelson H."/>
            <person name="Liachko I."/>
            <person name="Sullivan S."/>
            <person name="Sone E.D."/>
            <person name="Koren S."/>
            <person name="Silverstein K.A.T."/>
            <person name="Beckman K.B."/>
            <person name="Gohl D.M."/>
        </authorList>
    </citation>
    <scope>NUCLEOTIDE SEQUENCE</scope>
    <source>
        <strain evidence="2">Duluth1</strain>
        <tissue evidence="2">Whole animal</tissue>
    </source>
</reference>
<feature type="signal peptide" evidence="1">
    <location>
        <begin position="1"/>
        <end position="24"/>
    </location>
</feature>
<comment type="caution">
    <text evidence="2">The sequence shown here is derived from an EMBL/GenBank/DDBJ whole genome shotgun (WGS) entry which is preliminary data.</text>
</comment>
<dbReference type="AlphaFoldDB" id="A0A9D4HZQ5"/>